<feature type="transmembrane region" description="Helical" evidence="2">
    <location>
        <begin position="154"/>
        <end position="172"/>
    </location>
</feature>
<feature type="transmembrane region" description="Helical" evidence="2">
    <location>
        <begin position="49"/>
        <end position="70"/>
    </location>
</feature>
<dbReference type="InterPro" id="IPR000160">
    <property type="entry name" value="GGDEF_dom"/>
</dbReference>
<dbReference type="GO" id="GO:0043709">
    <property type="term" value="P:cell adhesion involved in single-species biofilm formation"/>
    <property type="evidence" value="ECO:0007669"/>
    <property type="project" value="TreeGrafter"/>
</dbReference>
<dbReference type="SUPFAM" id="SSF55073">
    <property type="entry name" value="Nucleotide cyclase"/>
    <property type="match status" value="1"/>
</dbReference>
<dbReference type="PANTHER" id="PTHR45138:SF24">
    <property type="entry name" value="DIGUANYLATE CYCLASE DGCC-RELATED"/>
    <property type="match status" value="1"/>
</dbReference>
<dbReference type="SMART" id="SM00267">
    <property type="entry name" value="GGDEF"/>
    <property type="match status" value="1"/>
</dbReference>
<dbReference type="EMBL" id="RDQL01000001">
    <property type="protein sequence ID" value="RMX02843.1"/>
    <property type="molecule type" value="Genomic_DNA"/>
</dbReference>
<dbReference type="GO" id="GO:0052621">
    <property type="term" value="F:diguanylate cyclase activity"/>
    <property type="evidence" value="ECO:0007669"/>
    <property type="project" value="UniProtKB-EC"/>
</dbReference>
<reference evidence="4 5" key="1">
    <citation type="submission" date="2018-10" db="EMBL/GenBank/DDBJ databases">
        <title>Comamonadaceae CDC group NO-1 genome sequencing and assembly.</title>
        <authorList>
            <person name="Bernier A.-M."/>
            <person name="Bernard K."/>
        </authorList>
    </citation>
    <scope>NUCLEOTIDE SEQUENCE [LARGE SCALE GENOMIC DNA]</scope>
    <source>
        <strain evidence="4 5">NML161473</strain>
    </source>
</reference>
<feature type="transmembrane region" description="Helical" evidence="2">
    <location>
        <begin position="129"/>
        <end position="147"/>
    </location>
</feature>
<dbReference type="RefSeq" id="WP_122253049.1">
    <property type="nucleotide sequence ID" value="NZ_RDQL01000001.1"/>
</dbReference>
<name>A0A3M6QID6_9BURK</name>
<feature type="transmembrane region" description="Helical" evidence="2">
    <location>
        <begin position="21"/>
        <end position="43"/>
    </location>
</feature>
<dbReference type="NCBIfam" id="TIGR00254">
    <property type="entry name" value="GGDEF"/>
    <property type="match status" value="1"/>
</dbReference>
<evidence type="ECO:0000313" key="4">
    <source>
        <dbReference type="EMBL" id="RMX02843.1"/>
    </source>
</evidence>
<dbReference type="InterPro" id="IPR007894">
    <property type="entry name" value="MASE2"/>
</dbReference>
<dbReference type="GO" id="GO:0005886">
    <property type="term" value="C:plasma membrane"/>
    <property type="evidence" value="ECO:0007669"/>
    <property type="project" value="TreeGrafter"/>
</dbReference>
<gene>
    <name evidence="4" type="ORF">EBQ25_01115</name>
</gene>
<dbReference type="GO" id="GO:1902201">
    <property type="term" value="P:negative regulation of bacterial-type flagellum-dependent cell motility"/>
    <property type="evidence" value="ECO:0007669"/>
    <property type="project" value="TreeGrafter"/>
</dbReference>
<dbReference type="Proteomes" id="UP000267035">
    <property type="component" value="Unassembled WGS sequence"/>
</dbReference>
<evidence type="ECO:0000313" key="5">
    <source>
        <dbReference type="Proteomes" id="UP000267035"/>
    </source>
</evidence>
<dbReference type="Pfam" id="PF00990">
    <property type="entry name" value="GGDEF"/>
    <property type="match status" value="1"/>
</dbReference>
<proteinExistence type="predicted"/>
<dbReference type="InterPro" id="IPR029787">
    <property type="entry name" value="Nucleotide_cyclase"/>
</dbReference>
<dbReference type="EC" id="2.7.7.65" evidence="1"/>
<feature type="transmembrane region" description="Helical" evidence="2">
    <location>
        <begin position="91"/>
        <end position="114"/>
    </location>
</feature>
<organism evidence="4 5">
    <name type="scientific">Allofranklinella schreckenbergeri</name>
    <dbReference type="NCBI Taxonomy" id="1076744"/>
    <lineage>
        <taxon>Bacteria</taxon>
        <taxon>Pseudomonadati</taxon>
        <taxon>Pseudomonadota</taxon>
        <taxon>Betaproteobacteria</taxon>
        <taxon>Burkholderiales</taxon>
        <taxon>Comamonadaceae</taxon>
        <taxon>Allofranklinella</taxon>
    </lineage>
</organism>
<dbReference type="PANTHER" id="PTHR45138">
    <property type="entry name" value="REGULATORY COMPONENTS OF SENSORY TRANSDUCTION SYSTEM"/>
    <property type="match status" value="1"/>
</dbReference>
<dbReference type="CDD" id="cd01949">
    <property type="entry name" value="GGDEF"/>
    <property type="match status" value="1"/>
</dbReference>
<dbReference type="InterPro" id="IPR043128">
    <property type="entry name" value="Rev_trsase/Diguanyl_cyclase"/>
</dbReference>
<evidence type="ECO:0000256" key="2">
    <source>
        <dbReference type="SAM" id="Phobius"/>
    </source>
</evidence>
<dbReference type="InterPro" id="IPR050469">
    <property type="entry name" value="Diguanylate_Cyclase"/>
</dbReference>
<feature type="domain" description="GGDEF" evidence="3">
    <location>
        <begin position="223"/>
        <end position="354"/>
    </location>
</feature>
<sequence length="361" mass="39967">MRQDVMAQQDKRRQRQEQLPRQAYPFRTMGFALGALPIGVSLFEQQAPWPLWALLLITTLAWPPLARYMALRAADPHRREIAHLQWDSVMAGFWAGLIYFNPLPTALLLVAAVVDRVRIGIEGVWQRSLAWIGLGMALGAALGGWRWHSETSKAMVAACVPFILIYFIVVNVSHQRLLLRLQEKNQQLKALSLQDGMTGFASRHAWVRQASAILERFKQGGCGEVVMVMVDFDQFKQINDRYGHAVGDDLLIQIARTLRQGFADALCVGRLGGDEFALVLNGPLPEAAHIANAVCQQVAAQSFANMPGLRCSISCGLACAHPQMLSLREWAIQADAAMYQAKRAGGGQIAIWREGMAGSLR</sequence>
<dbReference type="AlphaFoldDB" id="A0A3M6QID6"/>
<keyword evidence="2" id="KW-0472">Membrane</keyword>
<protein>
    <recommendedName>
        <fullName evidence="1">diguanylate cyclase</fullName>
        <ecNumber evidence="1">2.7.7.65</ecNumber>
    </recommendedName>
</protein>
<dbReference type="Gene3D" id="3.30.70.270">
    <property type="match status" value="1"/>
</dbReference>
<keyword evidence="2" id="KW-1133">Transmembrane helix</keyword>
<dbReference type="PROSITE" id="PS50887">
    <property type="entry name" value="GGDEF"/>
    <property type="match status" value="1"/>
</dbReference>
<comment type="caution">
    <text evidence="4">The sequence shown here is derived from an EMBL/GenBank/DDBJ whole genome shotgun (WGS) entry which is preliminary data.</text>
</comment>
<evidence type="ECO:0000256" key="1">
    <source>
        <dbReference type="ARBA" id="ARBA00012528"/>
    </source>
</evidence>
<keyword evidence="2" id="KW-0812">Transmembrane</keyword>
<keyword evidence="5" id="KW-1185">Reference proteome</keyword>
<accession>A0A3M6QID6</accession>
<dbReference type="Pfam" id="PF05230">
    <property type="entry name" value="MASE2"/>
    <property type="match status" value="1"/>
</dbReference>
<evidence type="ECO:0000259" key="3">
    <source>
        <dbReference type="PROSITE" id="PS50887"/>
    </source>
</evidence>